<feature type="domain" description="Ketoreductase" evidence="4">
    <location>
        <begin position="3"/>
        <end position="182"/>
    </location>
</feature>
<comment type="caution">
    <text evidence="5">The sequence shown here is derived from an EMBL/GenBank/DDBJ whole genome shotgun (WGS) entry which is preliminary data.</text>
</comment>
<dbReference type="InterPro" id="IPR036291">
    <property type="entry name" value="NAD(P)-bd_dom_sf"/>
</dbReference>
<keyword evidence="2 5" id="KW-0560">Oxidoreductase</keyword>
<dbReference type="Pfam" id="PF00106">
    <property type="entry name" value="adh_short"/>
    <property type="match status" value="1"/>
</dbReference>
<name>A0ABW5HJD7_9PSEU</name>
<dbReference type="SUPFAM" id="SSF51735">
    <property type="entry name" value="NAD(P)-binding Rossmann-fold domains"/>
    <property type="match status" value="1"/>
</dbReference>
<dbReference type="GO" id="GO:0016491">
    <property type="term" value="F:oxidoreductase activity"/>
    <property type="evidence" value="ECO:0007669"/>
    <property type="project" value="UniProtKB-KW"/>
</dbReference>
<dbReference type="InterPro" id="IPR002347">
    <property type="entry name" value="SDR_fam"/>
</dbReference>
<dbReference type="Gene3D" id="3.40.50.720">
    <property type="entry name" value="NAD(P)-binding Rossmann-like Domain"/>
    <property type="match status" value="1"/>
</dbReference>
<protein>
    <submittedName>
        <fullName evidence="5">SDR family NAD(P)-dependent oxidoreductase</fullName>
        <ecNumber evidence="5">1.-.-.-</ecNumber>
    </submittedName>
</protein>
<reference evidence="6" key="1">
    <citation type="journal article" date="2019" name="Int. J. Syst. Evol. Microbiol.">
        <title>The Global Catalogue of Microorganisms (GCM) 10K type strain sequencing project: providing services to taxonomists for standard genome sequencing and annotation.</title>
        <authorList>
            <consortium name="The Broad Institute Genomics Platform"/>
            <consortium name="The Broad Institute Genome Sequencing Center for Infectious Disease"/>
            <person name="Wu L."/>
            <person name="Ma J."/>
        </authorList>
    </citation>
    <scope>NUCLEOTIDE SEQUENCE [LARGE SCALE GENOMIC DNA]</scope>
    <source>
        <strain evidence="6">CGMCC 4.7641</strain>
    </source>
</reference>
<dbReference type="EC" id="1.-.-.-" evidence="5"/>
<dbReference type="SMART" id="SM00822">
    <property type="entry name" value="PKS_KR"/>
    <property type="match status" value="1"/>
</dbReference>
<keyword evidence="6" id="KW-1185">Reference proteome</keyword>
<evidence type="ECO:0000259" key="4">
    <source>
        <dbReference type="SMART" id="SM00822"/>
    </source>
</evidence>
<dbReference type="RefSeq" id="WP_378311580.1">
    <property type="nucleotide sequence ID" value="NZ_JBHUKS010000030.1"/>
</dbReference>
<gene>
    <name evidence="5" type="ORF">ACFSVL_38025</name>
</gene>
<organism evidence="5 6">
    <name type="scientific">Amycolatopsis silviterrae</name>
    <dbReference type="NCBI Taxonomy" id="1656914"/>
    <lineage>
        <taxon>Bacteria</taxon>
        <taxon>Bacillati</taxon>
        <taxon>Actinomycetota</taxon>
        <taxon>Actinomycetes</taxon>
        <taxon>Pseudonocardiales</taxon>
        <taxon>Pseudonocardiaceae</taxon>
        <taxon>Amycolatopsis</taxon>
    </lineage>
</organism>
<evidence type="ECO:0000313" key="5">
    <source>
        <dbReference type="EMBL" id="MFD2473250.1"/>
    </source>
</evidence>
<accession>A0ABW5HJD7</accession>
<evidence type="ECO:0000313" key="6">
    <source>
        <dbReference type="Proteomes" id="UP001597483"/>
    </source>
</evidence>
<dbReference type="PRINTS" id="PR00081">
    <property type="entry name" value="GDHRDH"/>
</dbReference>
<dbReference type="PRINTS" id="PR00080">
    <property type="entry name" value="SDRFAMILY"/>
</dbReference>
<evidence type="ECO:0000256" key="2">
    <source>
        <dbReference type="ARBA" id="ARBA00023002"/>
    </source>
</evidence>
<proteinExistence type="inferred from homology"/>
<dbReference type="InterPro" id="IPR020904">
    <property type="entry name" value="Sc_DH/Rdtase_CS"/>
</dbReference>
<dbReference type="Proteomes" id="UP001597483">
    <property type="component" value="Unassembled WGS sequence"/>
</dbReference>
<dbReference type="PANTHER" id="PTHR44196:SF1">
    <property type="entry name" value="DEHYDROGENASE_REDUCTASE SDR FAMILY MEMBER 7B"/>
    <property type="match status" value="1"/>
</dbReference>
<dbReference type="InterPro" id="IPR057326">
    <property type="entry name" value="KR_dom"/>
</dbReference>
<dbReference type="EMBL" id="JBHUKS010000030">
    <property type="protein sequence ID" value="MFD2473250.1"/>
    <property type="molecule type" value="Genomic_DNA"/>
</dbReference>
<sequence>MTRTALVTGASSGIGAATARQLARSGVQVLLHGRDEDRLAALAAETGGTALVADLADPGAAADLAERALKITGSVDLLVNNAGLGWAGPLPELSEEKLRQLVAVNLTAPLELTRALLPAMLERDRGQIVFVSSIAGRTGVAGEAVYAATKSGVDAFADSLRFELHGTGITVGIVVPGVVRTEFFERRGRPYTRGTPRPVSAERVAAAVVRAAARPGDYYVPRWLRFPVALRGAAPGLYRALAARFGAES</sequence>
<evidence type="ECO:0000256" key="3">
    <source>
        <dbReference type="RuleBase" id="RU000363"/>
    </source>
</evidence>
<evidence type="ECO:0000256" key="1">
    <source>
        <dbReference type="ARBA" id="ARBA00006484"/>
    </source>
</evidence>
<dbReference type="PIRSF" id="PIRSF000126">
    <property type="entry name" value="11-beta-HSD1"/>
    <property type="match status" value="1"/>
</dbReference>
<dbReference type="PROSITE" id="PS00061">
    <property type="entry name" value="ADH_SHORT"/>
    <property type="match status" value="1"/>
</dbReference>
<dbReference type="PANTHER" id="PTHR44196">
    <property type="entry name" value="DEHYDROGENASE/REDUCTASE SDR FAMILY MEMBER 7B"/>
    <property type="match status" value="1"/>
</dbReference>
<dbReference type="CDD" id="cd05233">
    <property type="entry name" value="SDR_c"/>
    <property type="match status" value="1"/>
</dbReference>
<comment type="similarity">
    <text evidence="1 3">Belongs to the short-chain dehydrogenases/reductases (SDR) family.</text>
</comment>